<gene>
    <name evidence="2" type="ORF">BG36_00860</name>
</gene>
<dbReference type="STRING" id="69279.BG36_00860"/>
<dbReference type="EMBL" id="JENY01000001">
    <property type="protein sequence ID" value="EXL10631.1"/>
    <property type="molecule type" value="Genomic_DNA"/>
</dbReference>
<evidence type="ECO:0000313" key="3">
    <source>
        <dbReference type="Proteomes" id="UP000019849"/>
    </source>
</evidence>
<accession>A0A011UWL9</accession>
<feature type="region of interest" description="Disordered" evidence="1">
    <location>
        <begin position="40"/>
        <end position="61"/>
    </location>
</feature>
<organism evidence="2 3">
    <name type="scientific">Aquamicrobium defluvii</name>
    <dbReference type="NCBI Taxonomy" id="69279"/>
    <lineage>
        <taxon>Bacteria</taxon>
        <taxon>Pseudomonadati</taxon>
        <taxon>Pseudomonadota</taxon>
        <taxon>Alphaproteobacteria</taxon>
        <taxon>Hyphomicrobiales</taxon>
        <taxon>Phyllobacteriaceae</taxon>
        <taxon>Aquamicrobium</taxon>
    </lineage>
</organism>
<protein>
    <submittedName>
        <fullName evidence="2">Uncharacterized protein</fullName>
    </submittedName>
</protein>
<evidence type="ECO:0000313" key="2">
    <source>
        <dbReference type="EMBL" id="EXL10631.1"/>
    </source>
</evidence>
<dbReference type="Proteomes" id="UP000019849">
    <property type="component" value="Unassembled WGS sequence"/>
</dbReference>
<dbReference type="AlphaFoldDB" id="A0A011UWL9"/>
<sequence>MNTDQGRHSLPPLSAIHAMLPSTAGGRHDGTKFCICGGARPATAEPMSGNGDARAGGEAIA</sequence>
<proteinExistence type="predicted"/>
<dbReference type="HOGENOM" id="CLU_2912355_0_0_5"/>
<evidence type="ECO:0000256" key="1">
    <source>
        <dbReference type="SAM" id="MobiDB-lite"/>
    </source>
</evidence>
<name>A0A011UWL9_9HYPH</name>
<comment type="caution">
    <text evidence="2">The sequence shown here is derived from an EMBL/GenBank/DDBJ whole genome shotgun (WGS) entry which is preliminary data.</text>
</comment>
<reference evidence="2 3" key="1">
    <citation type="submission" date="2014-02" db="EMBL/GenBank/DDBJ databases">
        <title>Aquamicrobium defluvii Genome sequencing.</title>
        <authorList>
            <person name="Wang X."/>
        </authorList>
    </citation>
    <scope>NUCLEOTIDE SEQUENCE [LARGE SCALE GENOMIC DNA]</scope>
    <source>
        <strain evidence="2 3">W13Z1</strain>
    </source>
</reference>